<dbReference type="SMR" id="G4YZX5"/>
<proteinExistence type="predicted"/>
<gene>
    <name evidence="2" type="ORF">PHYSODRAFT_258081</name>
</gene>
<dbReference type="AlphaFoldDB" id="G4YZX5"/>
<dbReference type="RefSeq" id="XP_009518626.1">
    <property type="nucleotide sequence ID" value="XM_009520331.1"/>
</dbReference>
<evidence type="ECO:0000313" key="3">
    <source>
        <dbReference type="Proteomes" id="UP000002640"/>
    </source>
</evidence>
<dbReference type="Proteomes" id="UP000002640">
    <property type="component" value="Unassembled WGS sequence"/>
</dbReference>
<feature type="signal peptide" evidence="1">
    <location>
        <begin position="1"/>
        <end position="24"/>
    </location>
</feature>
<dbReference type="KEGG" id="psoj:PHYSODRAFT_258081"/>
<dbReference type="GeneID" id="20638938"/>
<keyword evidence="3" id="KW-1185">Reference proteome</keyword>
<dbReference type="EMBL" id="JH159152">
    <property type="protein sequence ID" value="EGZ23338.1"/>
    <property type="molecule type" value="Genomic_DNA"/>
</dbReference>
<name>G4YZX5_PHYSP</name>
<organism evidence="2 3">
    <name type="scientific">Phytophthora sojae (strain P6497)</name>
    <name type="common">Soybean stem and root rot agent</name>
    <name type="synonym">Phytophthora megasperma f. sp. glycines</name>
    <dbReference type="NCBI Taxonomy" id="1094619"/>
    <lineage>
        <taxon>Eukaryota</taxon>
        <taxon>Sar</taxon>
        <taxon>Stramenopiles</taxon>
        <taxon>Oomycota</taxon>
        <taxon>Peronosporomycetes</taxon>
        <taxon>Peronosporales</taxon>
        <taxon>Peronosporaceae</taxon>
        <taxon>Phytophthora</taxon>
    </lineage>
</organism>
<feature type="chain" id="PRO_5003471690" evidence="1">
    <location>
        <begin position="25"/>
        <end position="149"/>
    </location>
</feature>
<evidence type="ECO:0000256" key="1">
    <source>
        <dbReference type="SAM" id="SignalP"/>
    </source>
</evidence>
<protein>
    <submittedName>
        <fullName evidence="2">Uncharacterized protein</fullName>
    </submittedName>
</protein>
<reference evidence="2 3" key="1">
    <citation type="journal article" date="2006" name="Science">
        <title>Phytophthora genome sequences uncover evolutionary origins and mechanisms of pathogenesis.</title>
        <authorList>
            <person name="Tyler B.M."/>
            <person name="Tripathy S."/>
            <person name="Zhang X."/>
            <person name="Dehal P."/>
            <person name="Jiang R.H."/>
            <person name="Aerts A."/>
            <person name="Arredondo F.D."/>
            <person name="Baxter L."/>
            <person name="Bensasson D."/>
            <person name="Beynon J.L."/>
            <person name="Chapman J."/>
            <person name="Damasceno C.M."/>
            <person name="Dorrance A.E."/>
            <person name="Dou D."/>
            <person name="Dickerman A.W."/>
            <person name="Dubchak I.L."/>
            <person name="Garbelotto M."/>
            <person name="Gijzen M."/>
            <person name="Gordon S.G."/>
            <person name="Govers F."/>
            <person name="Grunwald N.J."/>
            <person name="Huang W."/>
            <person name="Ivors K.L."/>
            <person name="Jones R.W."/>
            <person name="Kamoun S."/>
            <person name="Krampis K."/>
            <person name="Lamour K.H."/>
            <person name="Lee M.K."/>
            <person name="McDonald W.H."/>
            <person name="Medina M."/>
            <person name="Meijer H.J."/>
            <person name="Nordberg E.K."/>
            <person name="Maclean D.J."/>
            <person name="Ospina-Giraldo M.D."/>
            <person name="Morris P.F."/>
            <person name="Phuntumart V."/>
            <person name="Putnam N.H."/>
            <person name="Rash S."/>
            <person name="Rose J.K."/>
            <person name="Sakihama Y."/>
            <person name="Salamov A.A."/>
            <person name="Savidor A."/>
            <person name="Scheuring C.F."/>
            <person name="Smith B.M."/>
            <person name="Sobral B.W."/>
            <person name="Terry A."/>
            <person name="Torto-Alalibo T.A."/>
            <person name="Win J."/>
            <person name="Xu Z."/>
            <person name="Zhang H."/>
            <person name="Grigoriev I.V."/>
            <person name="Rokhsar D.S."/>
            <person name="Boore J.L."/>
        </authorList>
    </citation>
    <scope>NUCLEOTIDE SEQUENCE [LARGE SCALE GENOMIC DNA]</scope>
    <source>
        <strain evidence="2 3">P6497</strain>
    </source>
</reference>
<keyword evidence="1" id="KW-0732">Signal</keyword>
<evidence type="ECO:0000313" key="2">
    <source>
        <dbReference type="EMBL" id="EGZ23338.1"/>
    </source>
</evidence>
<accession>G4YZX5</accession>
<sequence>MVSIGPTTIASSLFGLALLALSAAEDAKTGWSSVDLESITEADYDLLYKAWGNNSAYAPGVTTYGWGTSIFGLGTKNASMAEGSKAGTATDYHFSVNGCTLKPDQTELVGECDDMECTFINYAAYEVYITSDPQSNTLKVTAITAKSEP</sequence>
<dbReference type="InParanoid" id="G4YZX5"/>